<dbReference type="PANTHER" id="PTHR30354:SF7">
    <property type="entry name" value="BLL7963 PROTEIN"/>
    <property type="match status" value="1"/>
</dbReference>
<dbReference type="InterPro" id="IPR003474">
    <property type="entry name" value="Glcn_transporter"/>
</dbReference>
<sequence length="459" mass="48409">MLGNFGLLAGLALLIFMALRGVNIFIAALVCSLVVALTNGLLLPKAFLEYFPFGPLGAFTFAGKFFILFLCGAIFGKVMATSQAARSIALAITQSLGTKRTLWIGMLVCALLTYGGVVVFVVVFTMYPLGITLMREANLPKRIWCAATSLGAGTFTMTALPGTPSIHNVIAASALGTDLFAGAWIGILASLLMIAMGMWYVEREWRLARVTGEGFVPNAQDLRMEEMAGAPGVGPHWGMAIVPILVVLGIIMSPRLLTLSGLVTVGEGSLGQIVAFSQQQPILWPSLALMIATAVAILLFPTLRRNTLRILGQGADDSIMPLLNTAAVIGFGGVVTQTAGFGHFAQWIISVDMPPLLSVFASVSVVSGIVGSSSGGLQIFMQTLAPKYLEMGVEPEILHRISNIAAGGLDSLPHCGAVIATLMIMGLTHKQAYKDIFIITVLVPVITCLICIGVLSVLS</sequence>
<dbReference type="OrthoDB" id="86125at2"/>
<proteinExistence type="predicted"/>
<organism evidence="2 3">
    <name type="scientific">Pseudomonas mangrovi</name>
    <dbReference type="NCBI Taxonomy" id="2161748"/>
    <lineage>
        <taxon>Bacteria</taxon>
        <taxon>Pseudomonadati</taxon>
        <taxon>Pseudomonadota</taxon>
        <taxon>Gammaproteobacteria</taxon>
        <taxon>Pseudomonadales</taxon>
        <taxon>Pseudomonadaceae</taxon>
        <taxon>Pseudomonas</taxon>
    </lineage>
</organism>
<protein>
    <submittedName>
        <fullName evidence="2">Citrate transporter</fullName>
    </submittedName>
</protein>
<feature type="transmembrane region" description="Helical" evidence="1">
    <location>
        <begin position="101"/>
        <end position="127"/>
    </location>
</feature>
<keyword evidence="1" id="KW-0812">Transmembrane</keyword>
<dbReference type="GO" id="GO:0005886">
    <property type="term" value="C:plasma membrane"/>
    <property type="evidence" value="ECO:0007669"/>
    <property type="project" value="TreeGrafter"/>
</dbReference>
<dbReference type="Pfam" id="PF02447">
    <property type="entry name" value="GntP_permease"/>
    <property type="match status" value="1"/>
</dbReference>
<feature type="transmembrane region" description="Helical" evidence="1">
    <location>
        <begin position="436"/>
        <end position="458"/>
    </location>
</feature>
<comment type="caution">
    <text evidence="2">The sequence shown here is derived from an EMBL/GenBank/DDBJ whole genome shotgun (WGS) entry which is preliminary data.</text>
</comment>
<evidence type="ECO:0000313" key="2">
    <source>
        <dbReference type="EMBL" id="PTU73641.1"/>
    </source>
</evidence>
<evidence type="ECO:0000313" key="3">
    <source>
        <dbReference type="Proteomes" id="UP000244064"/>
    </source>
</evidence>
<reference evidence="2 3" key="1">
    <citation type="submission" date="2018-04" db="EMBL/GenBank/DDBJ databases">
        <title>Pseudomonas sp. nov., isolated from mangrove soil.</title>
        <authorList>
            <person name="Chen C."/>
        </authorList>
    </citation>
    <scope>NUCLEOTIDE SEQUENCE [LARGE SCALE GENOMIC DNA]</scope>
    <source>
        <strain evidence="2 3">TC-11</strain>
    </source>
</reference>
<feature type="transmembrane region" description="Helical" evidence="1">
    <location>
        <begin position="282"/>
        <end position="301"/>
    </location>
</feature>
<dbReference type="Proteomes" id="UP000244064">
    <property type="component" value="Unassembled WGS sequence"/>
</dbReference>
<feature type="transmembrane region" description="Helical" evidence="1">
    <location>
        <begin position="401"/>
        <end position="424"/>
    </location>
</feature>
<feature type="transmembrane region" description="Helical" evidence="1">
    <location>
        <begin position="356"/>
        <end position="380"/>
    </location>
</feature>
<keyword evidence="1" id="KW-0472">Membrane</keyword>
<dbReference type="AlphaFoldDB" id="A0A2T5P7D5"/>
<dbReference type="PANTHER" id="PTHR30354">
    <property type="entry name" value="GNT FAMILY GLUCONATE TRANSPORTER"/>
    <property type="match status" value="1"/>
</dbReference>
<dbReference type="GO" id="GO:0015128">
    <property type="term" value="F:gluconate transmembrane transporter activity"/>
    <property type="evidence" value="ECO:0007669"/>
    <property type="project" value="InterPro"/>
</dbReference>
<gene>
    <name evidence="2" type="ORF">DBO85_15120</name>
</gene>
<feature type="transmembrane region" description="Helical" evidence="1">
    <location>
        <begin position="7"/>
        <end position="36"/>
    </location>
</feature>
<evidence type="ECO:0000256" key="1">
    <source>
        <dbReference type="SAM" id="Phobius"/>
    </source>
</evidence>
<feature type="transmembrane region" description="Helical" evidence="1">
    <location>
        <begin position="179"/>
        <end position="201"/>
    </location>
</feature>
<keyword evidence="1" id="KW-1133">Transmembrane helix</keyword>
<feature type="transmembrane region" description="Helical" evidence="1">
    <location>
        <begin position="237"/>
        <end position="262"/>
    </location>
</feature>
<keyword evidence="3" id="KW-1185">Reference proteome</keyword>
<feature type="transmembrane region" description="Helical" evidence="1">
    <location>
        <begin position="322"/>
        <end position="344"/>
    </location>
</feature>
<dbReference type="EMBL" id="QASN01000020">
    <property type="protein sequence ID" value="PTU73641.1"/>
    <property type="molecule type" value="Genomic_DNA"/>
</dbReference>
<dbReference type="RefSeq" id="WP_108108084.1">
    <property type="nucleotide sequence ID" value="NZ_QASN01000020.1"/>
</dbReference>
<name>A0A2T5P7D5_9PSED</name>
<accession>A0A2T5P7D5</accession>
<feature type="transmembrane region" description="Helical" evidence="1">
    <location>
        <begin position="56"/>
        <end position="80"/>
    </location>
</feature>